<evidence type="ECO:0000313" key="1">
    <source>
        <dbReference type="EMBL" id="KAK4781098.1"/>
    </source>
</evidence>
<reference evidence="1 2" key="1">
    <citation type="journal article" date="2023" name="Hortic Res">
        <title>Pangenome of water caltrop reveals structural variations and asymmetric subgenome divergence after allopolyploidization.</title>
        <authorList>
            <person name="Zhang X."/>
            <person name="Chen Y."/>
            <person name="Wang L."/>
            <person name="Yuan Y."/>
            <person name="Fang M."/>
            <person name="Shi L."/>
            <person name="Lu R."/>
            <person name="Comes H.P."/>
            <person name="Ma Y."/>
            <person name="Chen Y."/>
            <person name="Huang G."/>
            <person name="Zhou Y."/>
            <person name="Zheng Z."/>
            <person name="Qiu Y."/>
        </authorList>
    </citation>
    <scope>NUCLEOTIDE SEQUENCE [LARGE SCALE GENOMIC DNA]</scope>
    <source>
        <tissue evidence="1">Roots</tissue>
    </source>
</reference>
<keyword evidence="2" id="KW-1185">Reference proteome</keyword>
<dbReference type="Gene3D" id="1.25.10.10">
    <property type="entry name" value="Leucine-rich Repeat Variant"/>
    <property type="match status" value="1"/>
</dbReference>
<evidence type="ECO:0000313" key="2">
    <source>
        <dbReference type="Proteomes" id="UP001345219"/>
    </source>
</evidence>
<dbReference type="Proteomes" id="UP001345219">
    <property type="component" value="Chromosome 13"/>
</dbReference>
<proteinExistence type="predicted"/>
<gene>
    <name evidence="1" type="ORF">SAY87_017204</name>
</gene>
<dbReference type="SUPFAM" id="SSF48371">
    <property type="entry name" value="ARM repeat"/>
    <property type="match status" value="1"/>
</dbReference>
<protein>
    <submittedName>
        <fullName evidence="1">Uncharacterized protein</fullName>
    </submittedName>
</protein>
<dbReference type="InterPro" id="IPR011989">
    <property type="entry name" value="ARM-like"/>
</dbReference>
<dbReference type="InterPro" id="IPR016024">
    <property type="entry name" value="ARM-type_fold"/>
</dbReference>
<comment type="caution">
    <text evidence="1">The sequence shown here is derived from an EMBL/GenBank/DDBJ whole genome shotgun (WGS) entry which is preliminary data.</text>
</comment>
<dbReference type="EMBL" id="JAXIOK010000001">
    <property type="protein sequence ID" value="KAK4781098.1"/>
    <property type="molecule type" value="Genomic_DNA"/>
</dbReference>
<dbReference type="AlphaFoldDB" id="A0AAN7QZS9"/>
<name>A0AAN7QZS9_9MYRT</name>
<sequence length="457" mass="50849">MERGAAGMMWILYTPSSLFKVHQSMCEVLLRLINKALVLLSEIEEARPRGTAGMQGLCSLNEEIEKGKLVLQQCCQSSKLYLVYTANAIMSKCERSRKMLEISFIQIQTNVPLLLFKKISNLVEDIKSATFTLDSSEKEAGKFVHQLVHGCASASSADENFKLNVLQSAPMRLHITSPKAILIEKISIKKLIKEIDDIDPKKKKIVKYFLYLLKQHGNQIVAEKSEVIAEIKIEDVSSLDQSYQSKLKDQWLDSVSPENFLCAISSFLEEAIHQGNTDAQRTVLQLFLTYLKKSRHQSVNLTEKLFDQLVYLLNSPDEVQEEVLTIIEVLSSDSAAASGALAVISGALCSQARDSQGSALRILGNFSSDDELCPRVFSIDSIVSKLVPFLKNTKLSRYALLILQNLCYIEAAKISIIETSGCLASIAELLDTGNEEVQEISMSILITLCSQRLDTAR</sequence>
<organism evidence="1 2">
    <name type="scientific">Trapa incisa</name>
    <dbReference type="NCBI Taxonomy" id="236973"/>
    <lineage>
        <taxon>Eukaryota</taxon>
        <taxon>Viridiplantae</taxon>
        <taxon>Streptophyta</taxon>
        <taxon>Embryophyta</taxon>
        <taxon>Tracheophyta</taxon>
        <taxon>Spermatophyta</taxon>
        <taxon>Magnoliopsida</taxon>
        <taxon>eudicotyledons</taxon>
        <taxon>Gunneridae</taxon>
        <taxon>Pentapetalae</taxon>
        <taxon>rosids</taxon>
        <taxon>malvids</taxon>
        <taxon>Myrtales</taxon>
        <taxon>Lythraceae</taxon>
        <taxon>Trapa</taxon>
    </lineage>
</organism>
<accession>A0AAN7QZS9</accession>